<comment type="catalytic activity">
    <reaction evidence="6 7">
        <text>5-amino-1-(5-phospho-beta-D-ribosyl)imidazole + hydrogencarbonate + ATP = 5-carboxyamino-1-(5-phospho-D-ribosyl)imidazole + ADP + phosphate + 2 H(+)</text>
        <dbReference type="Rhea" id="RHEA:19317"/>
        <dbReference type="ChEBI" id="CHEBI:15378"/>
        <dbReference type="ChEBI" id="CHEBI:17544"/>
        <dbReference type="ChEBI" id="CHEBI:30616"/>
        <dbReference type="ChEBI" id="CHEBI:43474"/>
        <dbReference type="ChEBI" id="CHEBI:58730"/>
        <dbReference type="ChEBI" id="CHEBI:137981"/>
        <dbReference type="ChEBI" id="CHEBI:456216"/>
        <dbReference type="EC" id="6.3.4.18"/>
    </reaction>
</comment>
<evidence type="ECO:0000256" key="1">
    <source>
        <dbReference type="ARBA" id="ARBA00022741"/>
    </source>
</evidence>
<evidence type="ECO:0000313" key="9">
    <source>
        <dbReference type="EMBL" id="KKS85907.1"/>
    </source>
</evidence>
<dbReference type="AlphaFoldDB" id="A0A0G1CK96"/>
<dbReference type="PANTHER" id="PTHR11609:SF5">
    <property type="entry name" value="PHOSPHORIBOSYLAMINOIMIDAZOLE CARBOXYLASE"/>
    <property type="match status" value="1"/>
</dbReference>
<dbReference type="InterPro" id="IPR013815">
    <property type="entry name" value="ATP_grasp_subdomain_1"/>
</dbReference>
<feature type="binding site" evidence="6">
    <location>
        <begin position="262"/>
        <end position="263"/>
    </location>
    <ligand>
        <name>ATP</name>
        <dbReference type="ChEBI" id="CHEBI:30616"/>
    </ligand>
</feature>
<dbReference type="HAMAP" id="MF_01928">
    <property type="entry name" value="PurK"/>
    <property type="match status" value="1"/>
</dbReference>
<dbReference type="InterPro" id="IPR054350">
    <property type="entry name" value="PurT/PurK_preATP-grasp"/>
</dbReference>
<dbReference type="FunFam" id="3.30.470.20:FF:000037">
    <property type="entry name" value="Phosphoribosylaminoimidazole carboxylase, chloroplastic"/>
    <property type="match status" value="1"/>
</dbReference>
<dbReference type="Pfam" id="PF22660">
    <property type="entry name" value="RS_preATP-grasp-like"/>
    <property type="match status" value="1"/>
</dbReference>
<dbReference type="PATRIC" id="fig|1618446.3.peg.1246"/>
<feature type="binding site" evidence="6">
    <location>
        <position position="142"/>
    </location>
    <ligand>
        <name>ATP</name>
        <dbReference type="ChEBI" id="CHEBI:30616"/>
    </ligand>
</feature>
<keyword evidence="3" id="KW-0210">Decarboxylase</keyword>
<proteinExistence type="inferred from homology"/>
<feature type="binding site" evidence="6">
    <location>
        <begin position="177"/>
        <end position="180"/>
    </location>
    <ligand>
        <name>ATP</name>
        <dbReference type="ChEBI" id="CHEBI:30616"/>
    </ligand>
</feature>
<keyword evidence="5" id="KW-0456">Lyase</keyword>
<evidence type="ECO:0000256" key="7">
    <source>
        <dbReference type="RuleBase" id="RU361200"/>
    </source>
</evidence>
<dbReference type="NCBIfam" id="NF004675">
    <property type="entry name" value="PRK06019.1-1"/>
    <property type="match status" value="1"/>
</dbReference>
<comment type="caution">
    <text evidence="6">Lacks conserved residue(s) required for the propagation of feature annotation.</text>
</comment>
<keyword evidence="4 6" id="KW-0067">ATP-binding</keyword>
<dbReference type="GO" id="GO:0006189">
    <property type="term" value="P:'de novo' IMP biosynthetic process"/>
    <property type="evidence" value="ECO:0007669"/>
    <property type="project" value="UniProtKB-UniRule"/>
</dbReference>
<evidence type="ECO:0000259" key="8">
    <source>
        <dbReference type="PROSITE" id="PS50975"/>
    </source>
</evidence>
<dbReference type="EMBL" id="LCFD01000014">
    <property type="protein sequence ID" value="KKS85907.1"/>
    <property type="molecule type" value="Genomic_DNA"/>
</dbReference>
<comment type="function">
    <text evidence="6">Catalyzes the ATP-dependent conversion of 5-aminoimidazole ribonucleotide (AIR) and HCO(3)(-) to N5-carboxyaminoimidazole ribonucleotide (N5-CAIR).</text>
</comment>
<dbReference type="InterPro" id="IPR003135">
    <property type="entry name" value="ATP-grasp_carboxylate-amine"/>
</dbReference>
<dbReference type="GO" id="GO:0046872">
    <property type="term" value="F:metal ion binding"/>
    <property type="evidence" value="ECO:0007669"/>
    <property type="project" value="InterPro"/>
</dbReference>
<accession>A0A0G1CK96</accession>
<dbReference type="SUPFAM" id="SSF56059">
    <property type="entry name" value="Glutathione synthetase ATP-binding domain-like"/>
    <property type="match status" value="1"/>
</dbReference>
<dbReference type="InterPro" id="IPR011054">
    <property type="entry name" value="Rudment_hybrid_motif"/>
</dbReference>
<comment type="subunit">
    <text evidence="6 7">Homodimer.</text>
</comment>
<dbReference type="Gene3D" id="3.40.50.20">
    <property type="match status" value="1"/>
</dbReference>
<keyword evidence="1 6" id="KW-0547">Nucleotide-binding</keyword>
<dbReference type="InterPro" id="IPR040686">
    <property type="entry name" value="PurK_C"/>
</dbReference>
<dbReference type="PANTHER" id="PTHR11609">
    <property type="entry name" value="PURINE BIOSYNTHESIS PROTEIN 6/7, PUR6/7"/>
    <property type="match status" value="1"/>
</dbReference>
<dbReference type="InterPro" id="IPR005875">
    <property type="entry name" value="PurK"/>
</dbReference>
<evidence type="ECO:0000256" key="5">
    <source>
        <dbReference type="ARBA" id="ARBA00023239"/>
    </source>
</evidence>
<keyword evidence="6 7" id="KW-0436">Ligase</keyword>
<evidence type="ECO:0000256" key="3">
    <source>
        <dbReference type="ARBA" id="ARBA00022793"/>
    </source>
</evidence>
<feature type="binding site" evidence="6">
    <location>
        <position position="102"/>
    </location>
    <ligand>
        <name>ATP</name>
        <dbReference type="ChEBI" id="CHEBI:30616"/>
    </ligand>
</feature>
<dbReference type="UniPathway" id="UPA00074">
    <property type="reaction ID" value="UER00942"/>
</dbReference>
<protein>
    <recommendedName>
        <fullName evidence="6 7">N5-carboxyaminoimidazole ribonucleotide synthase</fullName>
        <shortName evidence="6 7">N5-CAIR synthase</shortName>
        <ecNumber evidence="6 7">6.3.4.18</ecNumber>
    </recommendedName>
    <alternativeName>
        <fullName evidence="6 7">5-(carboxyamino)imidazole ribonucleotide synthetase</fullName>
    </alternativeName>
</protein>
<dbReference type="InterPro" id="IPR011761">
    <property type="entry name" value="ATP-grasp"/>
</dbReference>
<keyword evidence="2 6" id="KW-0658">Purine biosynthesis</keyword>
<dbReference type="PROSITE" id="PS50975">
    <property type="entry name" value="ATP_GRASP"/>
    <property type="match status" value="1"/>
</dbReference>
<feature type="binding site" evidence="6">
    <location>
        <position position="185"/>
    </location>
    <ligand>
        <name>ATP</name>
        <dbReference type="ChEBI" id="CHEBI:30616"/>
    </ligand>
</feature>
<evidence type="ECO:0000256" key="6">
    <source>
        <dbReference type="HAMAP-Rule" id="MF_01928"/>
    </source>
</evidence>
<comment type="pathway">
    <text evidence="6 7">Purine metabolism; IMP biosynthesis via de novo pathway; 5-amino-1-(5-phospho-D-ribosyl)imidazole-4-carboxylate from 5-amino-1-(5-phospho-D-ribosyl)imidazole (N5-CAIR route): step 1/2.</text>
</comment>
<dbReference type="SUPFAM" id="SSF52440">
    <property type="entry name" value="PreATP-grasp domain"/>
    <property type="match status" value="1"/>
</dbReference>
<evidence type="ECO:0000256" key="4">
    <source>
        <dbReference type="ARBA" id="ARBA00022840"/>
    </source>
</evidence>
<comment type="similarity">
    <text evidence="6 7">Belongs to the PurK/PurT family.</text>
</comment>
<dbReference type="InterPro" id="IPR016185">
    <property type="entry name" value="PreATP-grasp_dom_sf"/>
</dbReference>
<dbReference type="Gene3D" id="3.30.470.20">
    <property type="entry name" value="ATP-grasp fold, B domain"/>
    <property type="match status" value="1"/>
</dbReference>
<organism evidence="9 10">
    <name type="scientific">Candidatus Gottesmanbacteria bacterium GW2011_GWB1_43_11</name>
    <dbReference type="NCBI Taxonomy" id="1618446"/>
    <lineage>
        <taxon>Bacteria</taxon>
        <taxon>Candidatus Gottesmaniibacteriota</taxon>
    </lineage>
</organism>
<feature type="domain" description="ATP-grasp" evidence="8">
    <location>
        <begin position="106"/>
        <end position="292"/>
    </location>
</feature>
<dbReference type="NCBIfam" id="NF004679">
    <property type="entry name" value="PRK06019.1-5"/>
    <property type="match status" value="1"/>
</dbReference>
<comment type="function">
    <text evidence="7">Catalyzes the ATP-dependent conversion of 5-aminoimidazole ribonucleotide (AIR) and HCO(3)- to N5-carboxyaminoimidazole ribonucleotide (N5-CAIR).</text>
</comment>
<dbReference type="Pfam" id="PF02222">
    <property type="entry name" value="ATP-grasp"/>
    <property type="match status" value="1"/>
</dbReference>
<comment type="caution">
    <text evidence="9">The sequence shown here is derived from an EMBL/GenBank/DDBJ whole genome shotgun (WGS) entry which is preliminary data.</text>
</comment>
<dbReference type="EC" id="6.3.4.18" evidence="6 7"/>
<reference evidence="9 10" key="1">
    <citation type="journal article" date="2015" name="Nature">
        <title>rRNA introns, odd ribosomes, and small enigmatic genomes across a large radiation of phyla.</title>
        <authorList>
            <person name="Brown C.T."/>
            <person name="Hug L.A."/>
            <person name="Thomas B.C."/>
            <person name="Sharon I."/>
            <person name="Castelle C.J."/>
            <person name="Singh A."/>
            <person name="Wilkins M.J."/>
            <person name="Williams K.H."/>
            <person name="Banfield J.F."/>
        </authorList>
    </citation>
    <scope>NUCLEOTIDE SEQUENCE [LARGE SCALE GENOMIC DNA]</scope>
</reference>
<dbReference type="GO" id="GO:0034028">
    <property type="term" value="F:5-(carboxyamino)imidazole ribonucleotide synthase activity"/>
    <property type="evidence" value="ECO:0007669"/>
    <property type="project" value="UniProtKB-UniRule"/>
</dbReference>
<dbReference type="STRING" id="1618446.UV61_C0014G0007"/>
<dbReference type="GO" id="GO:0005829">
    <property type="term" value="C:cytosol"/>
    <property type="evidence" value="ECO:0007669"/>
    <property type="project" value="TreeGrafter"/>
</dbReference>
<gene>
    <name evidence="6 7" type="primary">purK</name>
    <name evidence="9" type="ORF">UV61_C0014G0007</name>
</gene>
<dbReference type="SUPFAM" id="SSF51246">
    <property type="entry name" value="Rudiment single hybrid motif"/>
    <property type="match status" value="1"/>
</dbReference>
<dbReference type="Proteomes" id="UP000034050">
    <property type="component" value="Unassembled WGS sequence"/>
</dbReference>
<sequence>MKNRIGIVGGGQLGRMMAFEAHKMGFRLIVLDPTPRSPAGQVADEQIVANYSDQKALQELATKSDVITYEIELENSDIFDGLVKTGSIIHPSIKTFKLINDKYLQKEFFQKAKIPVADFMAVENKEDILKATKKFGYPILLKTRLFAYDGRGNALIKKASDIEKQMNSLQGKGLYVEKYIPFIKELAVMVARNTKGEIATYQVVETIHKNNILHVVKAPAAINSQISLKARNLAKNVMQHLKGAGVFGIEMFLTKSRKVLVNEIAPRVHNSGHYTIEACVTNQFAQHIRAISGLPLGKTDMLVGAAVMINILGERAGSAEVSGIEKALGLPQTYVHIYGKKDTKMERKMGHITAVDKSLEKAYKKAKLARKLISI</sequence>
<dbReference type="NCBIfam" id="TIGR01161">
    <property type="entry name" value="purK"/>
    <property type="match status" value="1"/>
</dbReference>
<dbReference type="GO" id="GO:0004638">
    <property type="term" value="F:phosphoribosylaminoimidazole carboxylase activity"/>
    <property type="evidence" value="ECO:0007669"/>
    <property type="project" value="InterPro"/>
</dbReference>
<dbReference type="GO" id="GO:0005524">
    <property type="term" value="F:ATP binding"/>
    <property type="evidence" value="ECO:0007669"/>
    <property type="project" value="UniProtKB-UniRule"/>
</dbReference>
<dbReference type="Pfam" id="PF17769">
    <property type="entry name" value="PurK_C"/>
    <property type="match status" value="1"/>
</dbReference>
<feature type="binding site" evidence="6">
    <location>
        <position position="208"/>
    </location>
    <ligand>
        <name>ATP</name>
        <dbReference type="ChEBI" id="CHEBI:30616"/>
    </ligand>
</feature>
<dbReference type="Gene3D" id="3.30.1490.20">
    <property type="entry name" value="ATP-grasp fold, A domain"/>
    <property type="match status" value="1"/>
</dbReference>
<evidence type="ECO:0000313" key="10">
    <source>
        <dbReference type="Proteomes" id="UP000034050"/>
    </source>
</evidence>
<evidence type="ECO:0000256" key="2">
    <source>
        <dbReference type="ARBA" id="ARBA00022755"/>
    </source>
</evidence>
<name>A0A0G1CK96_9BACT</name>